<dbReference type="AlphaFoldDB" id="A0A0H3M3J8"/>
<evidence type="ECO:0000256" key="1">
    <source>
        <dbReference type="SAM" id="Phobius"/>
    </source>
</evidence>
<organism evidence="2 3">
    <name type="scientific">Bartonella quintana (strain Toulouse)</name>
    <name type="common">Rochalimaea quintana</name>
    <dbReference type="NCBI Taxonomy" id="283165"/>
    <lineage>
        <taxon>Bacteria</taxon>
        <taxon>Pseudomonadati</taxon>
        <taxon>Pseudomonadota</taxon>
        <taxon>Alphaproteobacteria</taxon>
        <taxon>Hyphomicrobiales</taxon>
        <taxon>Bartonellaceae</taxon>
        <taxon>Bartonella</taxon>
    </lineage>
</organism>
<dbReference type="HOGENOM" id="CLU_1999429_0_0_5"/>
<keyword evidence="1" id="KW-0812">Transmembrane</keyword>
<protein>
    <submittedName>
        <fullName evidence="2">Uncharacterized protein</fullName>
    </submittedName>
</protein>
<dbReference type="EMBL" id="BX897700">
    <property type="protein sequence ID" value="CAF26465.1"/>
    <property type="molecule type" value="Genomic_DNA"/>
</dbReference>
<dbReference type="KEGG" id="bqu:BQ09910"/>
<reference evidence="2 3" key="1">
    <citation type="journal article" date="2004" name="Proc. Natl. Acad. Sci. U.S.A.">
        <title>The louse-borne human pathogen Bartonella quintana is a genomic derivative of the zoonotic agent Bartonella henselae.</title>
        <authorList>
            <person name="Alsmark U.C.M."/>
            <person name="Frank A.C."/>
            <person name="Karlberg E.O."/>
            <person name="Legault B.-A."/>
            <person name="Ardell D.H."/>
            <person name="Canbaeck B."/>
            <person name="Eriksson A.-S."/>
            <person name="Naeslund A.K."/>
            <person name="Handley S.A."/>
            <person name="Huvet M."/>
            <person name="La Scola B."/>
            <person name="Holmberg M."/>
            <person name="Andersson S.G.E."/>
        </authorList>
    </citation>
    <scope>NUCLEOTIDE SEQUENCE [LARGE SCALE GENOMIC DNA]</scope>
    <source>
        <strain evidence="2 3">Toulouse</strain>
    </source>
</reference>
<proteinExistence type="predicted"/>
<evidence type="ECO:0000313" key="2">
    <source>
        <dbReference type="EMBL" id="CAF26465.1"/>
    </source>
</evidence>
<keyword evidence="1" id="KW-0472">Membrane</keyword>
<feature type="transmembrane region" description="Helical" evidence="1">
    <location>
        <begin position="24"/>
        <end position="47"/>
    </location>
</feature>
<gene>
    <name evidence="2" type="ordered locus">BQ09910</name>
</gene>
<evidence type="ECO:0000313" key="3">
    <source>
        <dbReference type="Proteomes" id="UP000000597"/>
    </source>
</evidence>
<accession>A0A0H3M3J8</accession>
<dbReference type="Proteomes" id="UP000000597">
    <property type="component" value="Chromosome"/>
</dbReference>
<keyword evidence="1" id="KW-1133">Transmembrane helix</keyword>
<name>A0A0H3M3J8_BARQU</name>
<sequence length="124" mass="14440">MQICVVNFFINKLPQSFHKNVLKYFYLIVRRLGFMPCVLWVPGCVLLRLIRGMTVLYARCKGIFDQQFCYALFVFWRTIFGICLENALCGSAFACSQDHFAHSEKTLKVRTELLVRALMYPISV</sequence>